<evidence type="ECO:0008006" key="4">
    <source>
        <dbReference type="Google" id="ProtNLM"/>
    </source>
</evidence>
<dbReference type="Proteomes" id="UP000053902">
    <property type="component" value="Unassembled WGS sequence"/>
</dbReference>
<keyword evidence="1" id="KW-0472">Membrane</keyword>
<sequence>MVSMNPTVAEPRRARGRLQLLLIIGVVLGPMLLASAMYRFGFWVPESRSYDGVLIANGQGREALGVQAGAEARWELLVTAPQGCNENCQKLVYLARQINIGLAREAGRAGHALAITQALDAVYEQRLQREYPQLKRYALDASVYSSNPEAPAAPQLWIVDPHGNLVLRYAADADGKAILDDLKYLLKISQIG</sequence>
<gene>
    <name evidence="2" type="ORF">BN1079_02524</name>
</gene>
<name>A0A078LZD3_9PSED</name>
<dbReference type="HOGENOM" id="CLU_109681_1_0_6"/>
<dbReference type="STRING" id="1499686.BN1079_02524"/>
<keyword evidence="3" id="KW-1185">Reference proteome</keyword>
<dbReference type="EMBL" id="CCSF01000001">
    <property type="protein sequence ID" value="CDZ95191.1"/>
    <property type="molecule type" value="Genomic_DNA"/>
</dbReference>
<proteinExistence type="predicted"/>
<dbReference type="AlphaFoldDB" id="A0A078LZD3"/>
<keyword evidence="1" id="KW-1133">Transmembrane helix</keyword>
<feature type="transmembrane region" description="Helical" evidence="1">
    <location>
        <begin position="20"/>
        <end position="40"/>
    </location>
</feature>
<organism evidence="2 3">
    <name type="scientific">Pseudomonas saudiphocaensis</name>
    <dbReference type="NCBI Taxonomy" id="1499686"/>
    <lineage>
        <taxon>Bacteria</taxon>
        <taxon>Pseudomonadati</taxon>
        <taxon>Pseudomonadota</taxon>
        <taxon>Gammaproteobacteria</taxon>
        <taxon>Pseudomonadales</taxon>
        <taxon>Pseudomonadaceae</taxon>
        <taxon>Pseudomonas</taxon>
    </lineage>
</organism>
<keyword evidence="1" id="KW-0812">Transmembrane</keyword>
<evidence type="ECO:0000313" key="3">
    <source>
        <dbReference type="Proteomes" id="UP000053902"/>
    </source>
</evidence>
<evidence type="ECO:0000256" key="1">
    <source>
        <dbReference type="SAM" id="Phobius"/>
    </source>
</evidence>
<reference evidence="2 3" key="1">
    <citation type="submission" date="2014-07" db="EMBL/GenBank/DDBJ databases">
        <authorList>
            <person name="Urmite Genomes Urmite Genomes"/>
        </authorList>
    </citation>
    <scope>NUCLEOTIDE SEQUENCE [LARGE SCALE GENOMIC DNA]</scope>
    <source>
        <strain evidence="2 3">20_BN</strain>
    </source>
</reference>
<evidence type="ECO:0000313" key="2">
    <source>
        <dbReference type="EMBL" id="CDZ95191.1"/>
    </source>
</evidence>
<protein>
    <recommendedName>
        <fullName evidence="4">Transmembrane protein</fullName>
    </recommendedName>
</protein>
<dbReference type="eggNOG" id="COG1999">
    <property type="taxonomic scope" value="Bacteria"/>
</dbReference>
<accession>A0A078LZD3</accession>